<keyword evidence="3" id="KW-1185">Reference proteome</keyword>
<dbReference type="Proteomes" id="UP000030081">
    <property type="component" value="Chromosome 2"/>
</dbReference>
<dbReference type="NCBIfam" id="NF001664">
    <property type="entry name" value="PRK00431.1-6"/>
    <property type="match status" value="1"/>
</dbReference>
<dbReference type="SMART" id="SM00506">
    <property type="entry name" value="A1pp"/>
    <property type="match status" value="1"/>
</dbReference>
<accession>A0AAN0SGQ7</accession>
<protein>
    <submittedName>
        <fullName evidence="2">Appr-1-p processing protein</fullName>
    </submittedName>
</protein>
<gene>
    <name evidence="2" type="ORF">IX92_22395</name>
</gene>
<sequence length="175" mass="19010">MVMITLINGDITRAQVDAIVNAANPKMLGGGGVDGAIHRAAGSELLKACQQVEAVDGVRCPSGQARITTSGKLRAKYVIHTVGPIYHQVANPEQILQSAYRESLKLALTHQCLSIAFPAISCGVYGYPFQEAAEIALTVCTESQFAQLDIQFYLFGEEMMTIWQHVQNTLIQEQS</sequence>
<dbReference type="RefSeq" id="WP_043010644.1">
    <property type="nucleotide sequence ID" value="NZ_CP009618.1"/>
</dbReference>
<dbReference type="Pfam" id="PF01661">
    <property type="entry name" value="Macro"/>
    <property type="match status" value="1"/>
</dbReference>
<dbReference type="SUPFAM" id="SSF52949">
    <property type="entry name" value="Macro domain-like"/>
    <property type="match status" value="1"/>
</dbReference>
<dbReference type="Gene3D" id="3.40.220.10">
    <property type="entry name" value="Leucine Aminopeptidase, subunit E, domain 1"/>
    <property type="match status" value="1"/>
</dbReference>
<dbReference type="InterPro" id="IPR043472">
    <property type="entry name" value="Macro_dom-like"/>
</dbReference>
<feature type="domain" description="Macro" evidence="1">
    <location>
        <begin position="1"/>
        <end position="171"/>
    </location>
</feature>
<dbReference type="InterPro" id="IPR002589">
    <property type="entry name" value="Macro_dom"/>
</dbReference>
<dbReference type="CDD" id="cd02908">
    <property type="entry name" value="Macro_OAADPr_deacetylase"/>
    <property type="match status" value="1"/>
</dbReference>
<dbReference type="KEGG" id="vcy:IX92_22395"/>
<dbReference type="EMBL" id="CP009618">
    <property type="protein sequence ID" value="AIW21736.1"/>
    <property type="molecule type" value="Genomic_DNA"/>
</dbReference>
<dbReference type="PANTHER" id="PTHR11106">
    <property type="entry name" value="GANGLIOSIDE INDUCED DIFFERENTIATION ASSOCIATED PROTEIN 2-RELATED"/>
    <property type="match status" value="1"/>
</dbReference>
<organism evidence="2 3">
    <name type="scientific">Vibrio coralliilyticus</name>
    <dbReference type="NCBI Taxonomy" id="190893"/>
    <lineage>
        <taxon>Bacteria</taxon>
        <taxon>Pseudomonadati</taxon>
        <taxon>Pseudomonadota</taxon>
        <taxon>Gammaproteobacteria</taxon>
        <taxon>Vibrionales</taxon>
        <taxon>Vibrionaceae</taxon>
        <taxon>Vibrio</taxon>
    </lineage>
</organism>
<dbReference type="PROSITE" id="PS51154">
    <property type="entry name" value="MACRO"/>
    <property type="match status" value="1"/>
</dbReference>
<reference evidence="2 3" key="1">
    <citation type="submission" date="2014-10" db="EMBL/GenBank/DDBJ databases">
        <title>The Complete Genome Sequence for the Shellfish Pathogen Vibrio coralliilyticus RE98 Isolated from a Shellfish Hatchery.</title>
        <authorList>
            <person name="Richards G.P."/>
            <person name="Bono J.L."/>
            <person name="Watson M.A."/>
            <person name="Needleman D.S."/>
        </authorList>
    </citation>
    <scope>NUCLEOTIDE SEQUENCE [LARGE SCALE GENOMIC DNA]</scope>
    <source>
        <strain evidence="2 3">RE98</strain>
    </source>
</reference>
<dbReference type="PANTHER" id="PTHR11106:SF27">
    <property type="entry name" value="MACRO DOMAIN-CONTAINING PROTEIN"/>
    <property type="match status" value="1"/>
</dbReference>
<evidence type="ECO:0000259" key="1">
    <source>
        <dbReference type="PROSITE" id="PS51154"/>
    </source>
</evidence>
<name>A0AAN0SGQ7_9VIBR</name>
<evidence type="ECO:0000313" key="2">
    <source>
        <dbReference type="EMBL" id="AIW21736.1"/>
    </source>
</evidence>
<dbReference type="AlphaFoldDB" id="A0AAN0SGQ7"/>
<proteinExistence type="predicted"/>
<evidence type="ECO:0000313" key="3">
    <source>
        <dbReference type="Proteomes" id="UP000030081"/>
    </source>
</evidence>